<dbReference type="InterPro" id="IPR039156">
    <property type="entry name" value="PHAF1/BROMI"/>
</dbReference>
<evidence type="ECO:0000313" key="3">
    <source>
        <dbReference type="WBParaSite" id="Pan_g11520.t2"/>
    </source>
</evidence>
<sequence>MADFVRDWFMKDILIDNITRRVTKIILHTNVPGQYDFLIYSRCNFALEIPGTTKVIQTESKLDEFREIFASPEVDDDGNMTGETIVKPVVVNKCSTGAENPFGATFCYGHKQLIVECLDDSHVATVILFPEASEPGSETSSVNSVSVE</sequence>
<dbReference type="Pfam" id="PF03676">
    <property type="entry name" value="PHAF1"/>
    <property type="match status" value="1"/>
</dbReference>
<proteinExistence type="inferred from homology"/>
<dbReference type="PANTHER" id="PTHR13465">
    <property type="entry name" value="UPF0183 PROTEIN"/>
    <property type="match status" value="1"/>
</dbReference>
<reference evidence="3" key="2">
    <citation type="submission" date="2020-10" db="UniProtKB">
        <authorList>
            <consortium name="WormBaseParasite"/>
        </authorList>
    </citation>
    <scope>IDENTIFICATION</scope>
</reference>
<comment type="similarity">
    <text evidence="1">Belongs to the PHAF1 family.</text>
</comment>
<evidence type="ECO:0000256" key="1">
    <source>
        <dbReference type="ARBA" id="ARBA00024339"/>
    </source>
</evidence>
<dbReference type="Proteomes" id="UP000492821">
    <property type="component" value="Unassembled WGS sequence"/>
</dbReference>
<reference evidence="2" key="1">
    <citation type="journal article" date="2013" name="Genetics">
        <title>The draft genome and transcriptome of Panagrellus redivivus are shaped by the harsh demands of a free-living lifestyle.</title>
        <authorList>
            <person name="Srinivasan J."/>
            <person name="Dillman A.R."/>
            <person name="Macchietto M.G."/>
            <person name="Heikkinen L."/>
            <person name="Lakso M."/>
            <person name="Fracchia K.M."/>
            <person name="Antoshechkin I."/>
            <person name="Mortazavi A."/>
            <person name="Wong G."/>
            <person name="Sternberg P.W."/>
        </authorList>
    </citation>
    <scope>NUCLEOTIDE SEQUENCE [LARGE SCALE GENOMIC DNA]</scope>
    <source>
        <strain evidence="2">MT8872</strain>
    </source>
</reference>
<organism evidence="2 3">
    <name type="scientific">Panagrellus redivivus</name>
    <name type="common">Microworm</name>
    <dbReference type="NCBI Taxonomy" id="6233"/>
    <lineage>
        <taxon>Eukaryota</taxon>
        <taxon>Metazoa</taxon>
        <taxon>Ecdysozoa</taxon>
        <taxon>Nematoda</taxon>
        <taxon>Chromadorea</taxon>
        <taxon>Rhabditida</taxon>
        <taxon>Tylenchina</taxon>
        <taxon>Panagrolaimomorpha</taxon>
        <taxon>Panagrolaimoidea</taxon>
        <taxon>Panagrolaimidae</taxon>
        <taxon>Panagrellus</taxon>
    </lineage>
</organism>
<protein>
    <submittedName>
        <fullName evidence="3">SERPIN domain-containing protein</fullName>
    </submittedName>
</protein>
<dbReference type="PANTHER" id="PTHR13465:SF2">
    <property type="entry name" value="PHAGOSOME ASSEMBLY FACTOR 1"/>
    <property type="match status" value="1"/>
</dbReference>
<dbReference type="AlphaFoldDB" id="A0A7E4ZQR3"/>
<dbReference type="WBParaSite" id="Pan_g11520.t2">
    <property type="protein sequence ID" value="Pan_g11520.t2"/>
    <property type="gene ID" value="Pan_g11520"/>
</dbReference>
<dbReference type="InterPro" id="IPR005373">
    <property type="entry name" value="PHAF1"/>
</dbReference>
<keyword evidence="2" id="KW-1185">Reference proteome</keyword>
<accession>A0A7E4ZQR3</accession>
<evidence type="ECO:0000313" key="2">
    <source>
        <dbReference type="Proteomes" id="UP000492821"/>
    </source>
</evidence>
<name>A0A7E4ZQR3_PANRE</name>
<dbReference type="GO" id="GO:0043001">
    <property type="term" value="P:Golgi to plasma membrane protein transport"/>
    <property type="evidence" value="ECO:0007669"/>
    <property type="project" value="TreeGrafter"/>
</dbReference>
<dbReference type="GO" id="GO:0005802">
    <property type="term" value="C:trans-Golgi network"/>
    <property type="evidence" value="ECO:0007669"/>
    <property type="project" value="TreeGrafter"/>
</dbReference>